<evidence type="ECO:0000259" key="1">
    <source>
        <dbReference type="Pfam" id="PF01593"/>
    </source>
</evidence>
<dbReference type="RefSeq" id="WP_067877965.1">
    <property type="nucleotide sequence ID" value="NZ_CP013979.1"/>
</dbReference>
<dbReference type="InterPro" id="IPR002937">
    <property type="entry name" value="Amino_oxidase"/>
</dbReference>
<dbReference type="Proteomes" id="UP000078437">
    <property type="component" value="Chromosome"/>
</dbReference>
<feature type="domain" description="Amine oxidase" evidence="1">
    <location>
        <begin position="11"/>
        <end position="265"/>
    </location>
</feature>
<dbReference type="Pfam" id="PF01593">
    <property type="entry name" value="Amino_oxidase"/>
    <property type="match status" value="1"/>
</dbReference>
<sequence>MSIAVVGGGAAGLTSAWLLDGHHDVTLFERDSRLGGHADTRTVEVDGQHIQVDAGFQFFSPGPAYATFNRLLDALGVARESYPATITVADTTSGRSLAMPPIRGGRIAWPSLAPASLGTLLRFRRFLTGIPPFLARRDTSITVAEYLEQCRLPKSFADDVLVPLLLSFWCVERDEFLGFAAYNALYYLGVNADGGLRSPVQSEIPGGLRVYVDALVASLERTRVRTDAAVTRLSRAGEGFLVETSDGAHEEFDRVVLACNARLAGELIDGVPGLEHMREHLGRFRTFETRIAIHGDRRLMPRDEASWSVVNARWDGTHSSLSAWNPRRDEPVFKSWITHDDELPEPLFALATYEHGCITPEYFDAQATLKGLNGQHGLWLAGLYMHDVDSHESAIRSAVTVAYALAPDSPRLRALVHPR</sequence>
<dbReference type="InterPro" id="IPR036188">
    <property type="entry name" value="FAD/NAD-bd_sf"/>
</dbReference>
<dbReference type="AlphaFoldDB" id="A0A191WGX2"/>
<name>A0A191WGX2_9MICO</name>
<dbReference type="InterPro" id="IPR050464">
    <property type="entry name" value="Zeta_carotene_desat/Oxidored"/>
</dbReference>
<accession>A0A191WGX2</accession>
<dbReference type="KEGG" id="agy:ATC03_13320"/>
<proteinExistence type="predicted"/>
<organism evidence="2 3">
    <name type="scientific">Agromyces aureus</name>
    <dbReference type="NCBI Taxonomy" id="453304"/>
    <lineage>
        <taxon>Bacteria</taxon>
        <taxon>Bacillati</taxon>
        <taxon>Actinomycetota</taxon>
        <taxon>Actinomycetes</taxon>
        <taxon>Micrococcales</taxon>
        <taxon>Microbacteriaceae</taxon>
        <taxon>Agromyces</taxon>
    </lineage>
</organism>
<evidence type="ECO:0000313" key="3">
    <source>
        <dbReference type="Proteomes" id="UP000078437"/>
    </source>
</evidence>
<keyword evidence="3" id="KW-1185">Reference proteome</keyword>
<dbReference type="GO" id="GO:0016491">
    <property type="term" value="F:oxidoreductase activity"/>
    <property type="evidence" value="ECO:0007669"/>
    <property type="project" value="InterPro"/>
</dbReference>
<dbReference type="EMBL" id="CP013979">
    <property type="protein sequence ID" value="ANJ27545.1"/>
    <property type="molecule type" value="Genomic_DNA"/>
</dbReference>
<reference evidence="2 3" key="1">
    <citation type="journal article" date="2016" name="Int. J. Syst. Evol. Microbiol.">
        <title>Agromyces aureus sp. nov., isolated from the rhizosphere of Salix caprea L. grown in a heavy-metal-contaminated soil.</title>
        <authorList>
            <person name="Corretto E."/>
            <person name="Antonielli L."/>
            <person name="Sessitsch A."/>
            <person name="Compant S."/>
            <person name="Gorfer M."/>
            <person name="Kuffner M."/>
            <person name="Brader G."/>
        </authorList>
    </citation>
    <scope>NUCLEOTIDE SEQUENCE [LARGE SCALE GENOMIC DNA]</scope>
    <source>
        <strain evidence="2 3">AR33</strain>
    </source>
</reference>
<dbReference type="PANTHER" id="PTHR42923:SF17">
    <property type="entry name" value="AMINE OXIDASE DOMAIN-CONTAINING PROTEIN"/>
    <property type="match status" value="1"/>
</dbReference>
<gene>
    <name evidence="2" type="ORF">ATC03_13320</name>
</gene>
<evidence type="ECO:0000313" key="2">
    <source>
        <dbReference type="EMBL" id="ANJ27545.1"/>
    </source>
</evidence>
<dbReference type="Gene3D" id="3.50.50.60">
    <property type="entry name" value="FAD/NAD(P)-binding domain"/>
    <property type="match status" value="1"/>
</dbReference>
<reference evidence="3" key="2">
    <citation type="submission" date="2016-01" db="EMBL/GenBank/DDBJ databases">
        <title>Complete genome sequence of Agromyces aureus AR33T and comparison with related organisms.</title>
        <authorList>
            <person name="Corretto E."/>
            <person name="Antonielli L."/>
            <person name="Sessitsch A."/>
            <person name="Brader G."/>
        </authorList>
    </citation>
    <scope>NUCLEOTIDE SEQUENCE [LARGE SCALE GENOMIC DNA]</scope>
    <source>
        <strain evidence="3">AR33</strain>
    </source>
</reference>
<protein>
    <recommendedName>
        <fullName evidence="1">Amine oxidase domain-containing protein</fullName>
    </recommendedName>
</protein>
<dbReference type="OrthoDB" id="20837at2"/>
<dbReference type="STRING" id="453304.ATC03_13320"/>
<dbReference type="PANTHER" id="PTHR42923">
    <property type="entry name" value="PROTOPORPHYRINOGEN OXIDASE"/>
    <property type="match status" value="1"/>
</dbReference>
<dbReference type="SUPFAM" id="SSF51905">
    <property type="entry name" value="FAD/NAD(P)-binding domain"/>
    <property type="match status" value="1"/>
</dbReference>